<sequence length="720" mass="79197">MMKISAGLMALFVLAVAMPMPDAGATPPNAVPFATARQVALNRAAIEYPGARLGTVVPYVDEDGNAVAWMFHFRVDGKEFPRYEQVAADVQAERQTLTVNTDLSRWRSQYSHILVSARRDRAPVIRFGYGTSEYYALASRAQSRARQMLGPDAGLTRIYYVSPTTYLEFTNRAGKTAVFSQHFERTWDSREEFAGYVTEARAQLRQQYPGEDAAAAKHHSALWDRALDGKLGRFSEVFVPNIGLAPFYDWSYGCTPTSGAMVCGYVDRVQKSGRLVDWYVQRYDGVEGESDWQIPNVQRECAIEMNTDTTFGGTSILFIANGLLQVGYNNDYNGWAVTNVTGRTSNDWAWSTITSQINAGHAMIWSPLWEAHSLACFGYRTEDKYVYVHNTWWMPAEWWAHSGSDVSHVAAVTPDAGDARNIRLTYPLGDTFYNSTGRGEVLYVGDTVRITWESGTPGTSVDIDVSTDGGATWQVAAADVADSGAYHWYIPPSIPTCDSVRLRVGQYSGSTLTSADGTFGCFHVLKEPVPPPQIAPPNGLPIPSDNLPVVLEVDSVRAACDSIHFKLVQGLDTLLEQNGTTAHFLLPDSILKLNKIYKWIVRGRNQWGWGKWGTPWSFRVVAAGAQEEKPSAVLPVFLVPAVSRLGAGSVQFDVRMAAPGSKLIVYDAFGSLIRELVVAQPSRLAWDMTDASGRKLAAGLYFARLAGGANQPSAKLVLLD</sequence>
<evidence type="ECO:0008006" key="4">
    <source>
        <dbReference type="Google" id="ProtNLM"/>
    </source>
</evidence>
<gene>
    <name evidence="2" type="ORF">FJY68_00980</name>
</gene>
<accession>A0A938BQB2</accession>
<reference evidence="2" key="1">
    <citation type="submission" date="2019-03" db="EMBL/GenBank/DDBJ databases">
        <title>Lake Tanganyika Metagenome-Assembled Genomes (MAGs).</title>
        <authorList>
            <person name="Tran P."/>
        </authorList>
    </citation>
    <scope>NUCLEOTIDE SEQUENCE</scope>
    <source>
        <strain evidence="2">K_DeepCast_150m_m2_040</strain>
    </source>
</reference>
<feature type="signal peptide" evidence="1">
    <location>
        <begin position="1"/>
        <end position="25"/>
    </location>
</feature>
<name>A0A938BQB2_UNCW3</name>
<feature type="chain" id="PRO_5037682182" description="T9SS type A sorting domain-containing protein" evidence="1">
    <location>
        <begin position="26"/>
        <end position="720"/>
    </location>
</feature>
<dbReference type="EMBL" id="VGIR01000003">
    <property type="protein sequence ID" value="MBM3330405.1"/>
    <property type="molecule type" value="Genomic_DNA"/>
</dbReference>
<proteinExistence type="predicted"/>
<protein>
    <recommendedName>
        <fullName evidence="4">T9SS type A sorting domain-containing protein</fullName>
    </recommendedName>
</protein>
<dbReference type="Gene3D" id="2.60.40.4070">
    <property type="match status" value="1"/>
</dbReference>
<comment type="caution">
    <text evidence="2">The sequence shown here is derived from an EMBL/GenBank/DDBJ whole genome shotgun (WGS) entry which is preliminary data.</text>
</comment>
<keyword evidence="1" id="KW-0732">Signal</keyword>
<organism evidence="2 3">
    <name type="scientific">candidate division WOR-3 bacterium</name>
    <dbReference type="NCBI Taxonomy" id="2052148"/>
    <lineage>
        <taxon>Bacteria</taxon>
        <taxon>Bacteria division WOR-3</taxon>
    </lineage>
</organism>
<evidence type="ECO:0000313" key="2">
    <source>
        <dbReference type="EMBL" id="MBM3330405.1"/>
    </source>
</evidence>
<evidence type="ECO:0000256" key="1">
    <source>
        <dbReference type="SAM" id="SignalP"/>
    </source>
</evidence>
<evidence type="ECO:0000313" key="3">
    <source>
        <dbReference type="Proteomes" id="UP000779900"/>
    </source>
</evidence>
<dbReference type="Proteomes" id="UP000779900">
    <property type="component" value="Unassembled WGS sequence"/>
</dbReference>
<dbReference type="AlphaFoldDB" id="A0A938BQB2"/>